<dbReference type="AlphaFoldDB" id="A0A5B7GU90"/>
<feature type="chain" id="PRO_5022847635" description="Secreted protein" evidence="1">
    <location>
        <begin position="19"/>
        <end position="64"/>
    </location>
</feature>
<evidence type="ECO:0000313" key="3">
    <source>
        <dbReference type="Proteomes" id="UP000324222"/>
    </source>
</evidence>
<feature type="signal peptide" evidence="1">
    <location>
        <begin position="1"/>
        <end position="18"/>
    </location>
</feature>
<evidence type="ECO:0008006" key="4">
    <source>
        <dbReference type="Google" id="ProtNLM"/>
    </source>
</evidence>
<proteinExistence type="predicted"/>
<sequence>MPLACLSKSFLSLVSIRASLLLAGHLPSPRFIPVSAAVPSWAAAVIEKSCVLIKTWEDAQCLMK</sequence>
<organism evidence="2 3">
    <name type="scientific">Portunus trituberculatus</name>
    <name type="common">Swimming crab</name>
    <name type="synonym">Neptunus trituberculatus</name>
    <dbReference type="NCBI Taxonomy" id="210409"/>
    <lineage>
        <taxon>Eukaryota</taxon>
        <taxon>Metazoa</taxon>
        <taxon>Ecdysozoa</taxon>
        <taxon>Arthropoda</taxon>
        <taxon>Crustacea</taxon>
        <taxon>Multicrustacea</taxon>
        <taxon>Malacostraca</taxon>
        <taxon>Eumalacostraca</taxon>
        <taxon>Eucarida</taxon>
        <taxon>Decapoda</taxon>
        <taxon>Pleocyemata</taxon>
        <taxon>Brachyura</taxon>
        <taxon>Eubrachyura</taxon>
        <taxon>Portunoidea</taxon>
        <taxon>Portunidae</taxon>
        <taxon>Portuninae</taxon>
        <taxon>Portunus</taxon>
    </lineage>
</organism>
<gene>
    <name evidence="2" type="ORF">E2C01_054631</name>
</gene>
<keyword evidence="3" id="KW-1185">Reference proteome</keyword>
<evidence type="ECO:0000313" key="2">
    <source>
        <dbReference type="EMBL" id="MPC60578.1"/>
    </source>
</evidence>
<dbReference type="Proteomes" id="UP000324222">
    <property type="component" value="Unassembled WGS sequence"/>
</dbReference>
<name>A0A5B7GU90_PORTR</name>
<protein>
    <recommendedName>
        <fullName evidence="4">Secreted protein</fullName>
    </recommendedName>
</protein>
<reference evidence="2 3" key="1">
    <citation type="submission" date="2019-05" db="EMBL/GenBank/DDBJ databases">
        <title>Another draft genome of Portunus trituberculatus and its Hox gene families provides insights of decapod evolution.</title>
        <authorList>
            <person name="Jeong J.-H."/>
            <person name="Song I."/>
            <person name="Kim S."/>
            <person name="Choi T."/>
            <person name="Kim D."/>
            <person name="Ryu S."/>
            <person name="Kim W."/>
        </authorList>
    </citation>
    <scope>NUCLEOTIDE SEQUENCE [LARGE SCALE GENOMIC DNA]</scope>
    <source>
        <tissue evidence="2">Muscle</tissue>
    </source>
</reference>
<dbReference type="EMBL" id="VSRR010017673">
    <property type="protein sequence ID" value="MPC60578.1"/>
    <property type="molecule type" value="Genomic_DNA"/>
</dbReference>
<comment type="caution">
    <text evidence="2">The sequence shown here is derived from an EMBL/GenBank/DDBJ whole genome shotgun (WGS) entry which is preliminary data.</text>
</comment>
<accession>A0A5B7GU90</accession>
<evidence type="ECO:0000256" key="1">
    <source>
        <dbReference type="SAM" id="SignalP"/>
    </source>
</evidence>
<keyword evidence="1" id="KW-0732">Signal</keyword>